<dbReference type="EMBL" id="QWGB01000005">
    <property type="protein sequence ID" value="RIJ23671.1"/>
    <property type="molecule type" value="Genomic_DNA"/>
</dbReference>
<feature type="transmembrane region" description="Helical" evidence="12">
    <location>
        <begin position="225"/>
        <end position="246"/>
    </location>
</feature>
<evidence type="ECO:0000256" key="11">
    <source>
        <dbReference type="SAM" id="Coils"/>
    </source>
</evidence>
<evidence type="ECO:0000256" key="4">
    <source>
        <dbReference type="ARBA" id="ARBA00022692"/>
    </source>
</evidence>
<keyword evidence="11" id="KW-0175">Coiled coil</keyword>
<keyword evidence="4 12" id="KW-0812">Transmembrane</keyword>
<accession>A0A399QYR2</accession>
<proteinExistence type="predicted"/>
<dbReference type="InterPro" id="IPR005821">
    <property type="entry name" value="Ion_trans_dom"/>
</dbReference>
<evidence type="ECO:0000256" key="5">
    <source>
        <dbReference type="ARBA" id="ARBA00022826"/>
    </source>
</evidence>
<dbReference type="PANTHER" id="PTHR11537:SF254">
    <property type="entry name" value="POTASSIUM VOLTAGE-GATED CHANNEL PROTEIN SHAB"/>
    <property type="match status" value="1"/>
</dbReference>
<evidence type="ECO:0000256" key="10">
    <source>
        <dbReference type="ARBA" id="ARBA00023303"/>
    </source>
</evidence>
<gene>
    <name evidence="14" type="ORF">D1224_05260</name>
</gene>
<dbReference type="Pfam" id="PF00520">
    <property type="entry name" value="Ion_trans"/>
    <property type="match status" value="1"/>
</dbReference>
<feature type="transmembrane region" description="Helical" evidence="12">
    <location>
        <begin position="53"/>
        <end position="75"/>
    </location>
</feature>
<dbReference type="GO" id="GO:0001508">
    <property type="term" value="P:action potential"/>
    <property type="evidence" value="ECO:0007669"/>
    <property type="project" value="TreeGrafter"/>
</dbReference>
<evidence type="ECO:0000259" key="13">
    <source>
        <dbReference type="Pfam" id="PF00520"/>
    </source>
</evidence>
<keyword evidence="5" id="KW-0631">Potassium channel</keyword>
<dbReference type="PRINTS" id="PR01459">
    <property type="entry name" value="KCNQCHANNEL"/>
</dbReference>
<dbReference type="InterPro" id="IPR028325">
    <property type="entry name" value="VG_K_chnl"/>
</dbReference>
<dbReference type="AlphaFoldDB" id="A0A399QYR2"/>
<keyword evidence="3" id="KW-0633">Potassium transport</keyword>
<keyword evidence="2" id="KW-0813">Transport</keyword>
<protein>
    <submittedName>
        <fullName evidence="14">Ion transporter</fullName>
    </submittedName>
</protein>
<evidence type="ECO:0000313" key="15">
    <source>
        <dbReference type="Proteomes" id="UP000265431"/>
    </source>
</evidence>
<name>A0A399QYR2_9PROT</name>
<evidence type="ECO:0000256" key="2">
    <source>
        <dbReference type="ARBA" id="ARBA00022448"/>
    </source>
</evidence>
<reference evidence="14 15" key="1">
    <citation type="submission" date="2018-08" db="EMBL/GenBank/DDBJ databases">
        <title>Henriciella mobilis sp. nov., isolated from seawater.</title>
        <authorList>
            <person name="Cheng H."/>
            <person name="Wu Y.-H."/>
            <person name="Xu X.-W."/>
            <person name="Guo L.-L."/>
        </authorList>
    </citation>
    <scope>NUCLEOTIDE SEQUENCE [LARGE SCALE GENOMIC DNA]</scope>
    <source>
        <strain evidence="14 15">CCUG66934</strain>
    </source>
</reference>
<comment type="subcellular location">
    <subcellularLocation>
        <location evidence="1">Membrane</location>
        <topology evidence="1">Multi-pass membrane protein</topology>
    </subcellularLocation>
</comment>
<evidence type="ECO:0000256" key="6">
    <source>
        <dbReference type="ARBA" id="ARBA00022958"/>
    </source>
</evidence>
<evidence type="ECO:0000256" key="7">
    <source>
        <dbReference type="ARBA" id="ARBA00022989"/>
    </source>
</evidence>
<feature type="coiled-coil region" evidence="11">
    <location>
        <begin position="258"/>
        <end position="290"/>
    </location>
</feature>
<evidence type="ECO:0000256" key="12">
    <source>
        <dbReference type="SAM" id="Phobius"/>
    </source>
</evidence>
<evidence type="ECO:0000256" key="8">
    <source>
        <dbReference type="ARBA" id="ARBA00023065"/>
    </source>
</evidence>
<dbReference type="SUPFAM" id="SSF81324">
    <property type="entry name" value="Voltage-gated potassium channels"/>
    <property type="match status" value="1"/>
</dbReference>
<keyword evidence="15" id="KW-1185">Reference proteome</keyword>
<comment type="caution">
    <text evidence="14">The sequence shown here is derived from an EMBL/GenBank/DDBJ whole genome shotgun (WGS) entry which is preliminary data.</text>
</comment>
<keyword evidence="8" id="KW-0406">Ion transport</keyword>
<dbReference type="PRINTS" id="PR00169">
    <property type="entry name" value="KCHANNEL"/>
</dbReference>
<feature type="domain" description="Ion transport" evidence="13">
    <location>
        <begin position="26"/>
        <end position="255"/>
    </location>
</feature>
<dbReference type="InterPro" id="IPR003937">
    <property type="entry name" value="K_chnl_volt-dep_KCNQ"/>
</dbReference>
<dbReference type="PANTHER" id="PTHR11537">
    <property type="entry name" value="VOLTAGE-GATED POTASSIUM CHANNEL"/>
    <property type="match status" value="1"/>
</dbReference>
<keyword evidence="6" id="KW-0630">Potassium</keyword>
<keyword evidence="9 12" id="KW-0472">Membrane</keyword>
<evidence type="ECO:0000313" key="14">
    <source>
        <dbReference type="EMBL" id="RIJ23671.1"/>
    </source>
</evidence>
<evidence type="ECO:0000256" key="9">
    <source>
        <dbReference type="ARBA" id="ARBA00023136"/>
    </source>
</evidence>
<keyword evidence="7 12" id="KW-1133">Transmembrane helix</keyword>
<feature type="transmembrane region" description="Helical" evidence="12">
    <location>
        <begin position="95"/>
        <end position="116"/>
    </location>
</feature>
<evidence type="ECO:0000256" key="1">
    <source>
        <dbReference type="ARBA" id="ARBA00004141"/>
    </source>
</evidence>
<evidence type="ECO:0000256" key="3">
    <source>
        <dbReference type="ARBA" id="ARBA00022538"/>
    </source>
</evidence>
<dbReference type="Gene3D" id="1.10.287.70">
    <property type="match status" value="1"/>
</dbReference>
<dbReference type="Proteomes" id="UP000265431">
    <property type="component" value="Unassembled WGS sequence"/>
</dbReference>
<organism evidence="14 15">
    <name type="scientific">Henriciella barbarensis</name>
    <dbReference type="NCBI Taxonomy" id="86342"/>
    <lineage>
        <taxon>Bacteria</taxon>
        <taxon>Pseudomonadati</taxon>
        <taxon>Pseudomonadota</taxon>
        <taxon>Alphaproteobacteria</taxon>
        <taxon>Hyphomonadales</taxon>
        <taxon>Hyphomonadaceae</taxon>
        <taxon>Henriciella</taxon>
    </lineage>
</organism>
<feature type="transmembrane region" description="Helical" evidence="12">
    <location>
        <begin position="162"/>
        <end position="183"/>
    </location>
</feature>
<sequence length="293" mass="32439">MTQMGLRKRLYTQMEPTAREKTGLSPFNLFIIILVLLSFLALALETEPAMGDAWMRAIDVFNVAIIVIFALEYLLRLWVAGENPEYRGVRGRVRYVFSGYALADLVAFLPELLWILLAPDDASAQIVMVLRVLRLARLAKISRFIPAFDVLGATLSRAGQQLFTTLAMAMALVYISAVLLYFVEGVGGEQQENFASIPRAIWWAIATLTTVGYGDVYPITPLGRVFASVIAIAGIGMVALPAGVFASAFSDEIREREAAKQERREQALERRVARIEAAELEEESADASDEDSR</sequence>
<dbReference type="GO" id="GO:0008076">
    <property type="term" value="C:voltage-gated potassium channel complex"/>
    <property type="evidence" value="ECO:0007669"/>
    <property type="project" value="InterPro"/>
</dbReference>
<dbReference type="GO" id="GO:0005249">
    <property type="term" value="F:voltage-gated potassium channel activity"/>
    <property type="evidence" value="ECO:0007669"/>
    <property type="project" value="InterPro"/>
</dbReference>
<dbReference type="OrthoDB" id="9799090at2"/>
<keyword evidence="10" id="KW-0407">Ion channel</keyword>